<accession>A0A163X5B6</accession>
<dbReference type="NCBIfam" id="TIGR00473">
    <property type="entry name" value="pssA"/>
    <property type="match status" value="1"/>
</dbReference>
<dbReference type="RefSeq" id="WP_063184003.1">
    <property type="nucleotide sequence ID" value="NZ_LQRA01000064.1"/>
</dbReference>
<dbReference type="InterPro" id="IPR000462">
    <property type="entry name" value="CDP-OH_P_trans"/>
</dbReference>
<dbReference type="InterPro" id="IPR004533">
    <property type="entry name" value="CDP-diaglyc--ser_O-PTrfase"/>
</dbReference>
<evidence type="ECO:0000256" key="4">
    <source>
        <dbReference type="ARBA" id="ARBA00022679"/>
    </source>
</evidence>
<sequence>MVKKSIPFVFVAAGLGIGMVSLLLAFHRDVASAVLFVAIAALLDLFGGYIAEKLELSGEFAKELRSLSELISFGAAPSIIIYVVALRELPLYGGTVLTGLFMVCGALRLARFNVKTCQNRCHIGLPITGAGCLLSAFALWNPPAHLVVVTVLVIIGLSFLMISTIKIPAIRHNKAVYDTENV</sequence>
<dbReference type="GO" id="GO:0008654">
    <property type="term" value="P:phospholipid biosynthetic process"/>
    <property type="evidence" value="ECO:0007669"/>
    <property type="project" value="UniProtKB-KW"/>
</dbReference>
<evidence type="ECO:0000313" key="12">
    <source>
        <dbReference type="EMBL" id="KZE77330.1"/>
    </source>
</evidence>
<dbReference type="AlphaFoldDB" id="A0A163X5B6"/>
<evidence type="ECO:0000256" key="6">
    <source>
        <dbReference type="ARBA" id="ARBA00022989"/>
    </source>
</evidence>
<organism evidence="12 13">
    <name type="scientific">Paenibacillus elgii</name>
    <dbReference type="NCBI Taxonomy" id="189691"/>
    <lineage>
        <taxon>Bacteria</taxon>
        <taxon>Bacillati</taxon>
        <taxon>Bacillota</taxon>
        <taxon>Bacilli</taxon>
        <taxon>Bacillales</taxon>
        <taxon>Paenibacillaceae</taxon>
        <taxon>Paenibacillus</taxon>
    </lineage>
</organism>
<gene>
    <name evidence="12" type="ORF">AV654_22425</name>
</gene>
<feature type="transmembrane region" description="Helical" evidence="11">
    <location>
        <begin position="33"/>
        <end position="52"/>
    </location>
</feature>
<keyword evidence="3" id="KW-0444">Lipid biosynthesis</keyword>
<dbReference type="GO" id="GO:0016020">
    <property type="term" value="C:membrane"/>
    <property type="evidence" value="ECO:0007669"/>
    <property type="project" value="UniProtKB-SubCell"/>
</dbReference>
<dbReference type="Gene3D" id="1.20.120.1760">
    <property type="match status" value="1"/>
</dbReference>
<dbReference type="InterPro" id="IPR043130">
    <property type="entry name" value="CDP-OH_PTrfase_TM_dom"/>
</dbReference>
<proteinExistence type="inferred from homology"/>
<keyword evidence="6 11" id="KW-1133">Transmembrane helix</keyword>
<dbReference type="EMBL" id="LQRA01000064">
    <property type="protein sequence ID" value="KZE77330.1"/>
    <property type="molecule type" value="Genomic_DNA"/>
</dbReference>
<keyword evidence="13" id="KW-1185">Reference proteome</keyword>
<keyword evidence="8 11" id="KW-0472">Membrane</keyword>
<dbReference type="Pfam" id="PF01066">
    <property type="entry name" value="CDP-OH_P_transf"/>
    <property type="match status" value="1"/>
</dbReference>
<dbReference type="Proteomes" id="UP000076563">
    <property type="component" value="Unassembled WGS sequence"/>
</dbReference>
<keyword evidence="9" id="KW-0594">Phospholipid biosynthesis</keyword>
<dbReference type="eggNOG" id="COG1183">
    <property type="taxonomic scope" value="Bacteria"/>
</dbReference>
<evidence type="ECO:0000256" key="7">
    <source>
        <dbReference type="ARBA" id="ARBA00023098"/>
    </source>
</evidence>
<protein>
    <recommendedName>
        <fullName evidence="14">CDP-diacylglycerol--serine O-phosphatidyltransferase</fullName>
    </recommendedName>
</protein>
<keyword evidence="7" id="KW-0443">Lipid metabolism</keyword>
<feature type="transmembrane region" description="Helical" evidence="11">
    <location>
        <begin position="64"/>
        <end position="85"/>
    </location>
</feature>
<evidence type="ECO:0000256" key="3">
    <source>
        <dbReference type="ARBA" id="ARBA00022516"/>
    </source>
</evidence>
<evidence type="ECO:0000256" key="11">
    <source>
        <dbReference type="SAM" id="Phobius"/>
    </source>
</evidence>
<evidence type="ECO:0000256" key="10">
    <source>
        <dbReference type="ARBA" id="ARBA00023264"/>
    </source>
</evidence>
<comment type="subcellular location">
    <subcellularLocation>
        <location evidence="1">Membrane</location>
        <topology evidence="1">Multi-pass membrane protein</topology>
    </subcellularLocation>
</comment>
<reference evidence="13" key="1">
    <citation type="submission" date="2016-01" db="EMBL/GenBank/DDBJ databases">
        <title>Draft genome of Chromobacterium sp. F49.</title>
        <authorList>
            <person name="Hong K.W."/>
        </authorList>
    </citation>
    <scope>NUCLEOTIDE SEQUENCE [LARGE SCALE GENOMIC DNA]</scope>
    <source>
        <strain evidence="13">M63</strain>
    </source>
</reference>
<evidence type="ECO:0000256" key="2">
    <source>
        <dbReference type="ARBA" id="ARBA00010441"/>
    </source>
</evidence>
<evidence type="ECO:0000256" key="5">
    <source>
        <dbReference type="ARBA" id="ARBA00022692"/>
    </source>
</evidence>
<feature type="transmembrane region" description="Helical" evidence="11">
    <location>
        <begin position="122"/>
        <end position="140"/>
    </location>
</feature>
<evidence type="ECO:0000256" key="1">
    <source>
        <dbReference type="ARBA" id="ARBA00004141"/>
    </source>
</evidence>
<keyword evidence="4" id="KW-0808">Transferase</keyword>
<name>A0A163X5B6_9BACL</name>
<keyword evidence="10" id="KW-1208">Phospholipid metabolism</keyword>
<dbReference type="GO" id="GO:0016780">
    <property type="term" value="F:phosphotransferase activity, for other substituted phosphate groups"/>
    <property type="evidence" value="ECO:0007669"/>
    <property type="project" value="InterPro"/>
</dbReference>
<evidence type="ECO:0000256" key="9">
    <source>
        <dbReference type="ARBA" id="ARBA00023209"/>
    </source>
</evidence>
<feature type="transmembrane region" description="Helical" evidence="11">
    <location>
        <begin position="91"/>
        <end position="110"/>
    </location>
</feature>
<dbReference type="STRING" id="1007103.GCA_000213315_04152"/>
<evidence type="ECO:0000256" key="8">
    <source>
        <dbReference type="ARBA" id="ARBA00023136"/>
    </source>
</evidence>
<feature type="transmembrane region" description="Helical" evidence="11">
    <location>
        <begin position="146"/>
        <end position="165"/>
    </location>
</feature>
<comment type="caution">
    <text evidence="12">The sequence shown here is derived from an EMBL/GenBank/DDBJ whole genome shotgun (WGS) entry which is preliminary data.</text>
</comment>
<keyword evidence="5 11" id="KW-0812">Transmembrane</keyword>
<comment type="similarity">
    <text evidence="2">Belongs to the CDP-alcohol phosphatidyltransferase class-I family.</text>
</comment>
<evidence type="ECO:0000313" key="13">
    <source>
        <dbReference type="Proteomes" id="UP000076563"/>
    </source>
</evidence>
<feature type="transmembrane region" description="Helical" evidence="11">
    <location>
        <begin position="7"/>
        <end position="27"/>
    </location>
</feature>
<evidence type="ECO:0008006" key="14">
    <source>
        <dbReference type="Google" id="ProtNLM"/>
    </source>
</evidence>